<gene>
    <name evidence="2" type="ORF">ACH5RR_040721</name>
</gene>
<dbReference type="EMBL" id="JBJUIK010000017">
    <property type="protein sequence ID" value="KAL3497989.1"/>
    <property type="molecule type" value="Genomic_DNA"/>
</dbReference>
<dbReference type="AlphaFoldDB" id="A0ABD2XXL5"/>
<comment type="caution">
    <text evidence="2">The sequence shown here is derived from an EMBL/GenBank/DDBJ whole genome shotgun (WGS) entry which is preliminary data.</text>
</comment>
<reference evidence="2 3" key="1">
    <citation type="submission" date="2024-11" db="EMBL/GenBank/DDBJ databases">
        <title>A near-complete genome assembly of Cinchona calisaya.</title>
        <authorList>
            <person name="Lian D.C."/>
            <person name="Zhao X.W."/>
            <person name="Wei L."/>
        </authorList>
    </citation>
    <scope>NUCLEOTIDE SEQUENCE [LARGE SCALE GENOMIC DNA]</scope>
    <source>
        <tissue evidence="2">Nenye</tissue>
    </source>
</reference>
<evidence type="ECO:0000313" key="3">
    <source>
        <dbReference type="Proteomes" id="UP001630127"/>
    </source>
</evidence>
<proteinExistence type="predicted"/>
<name>A0ABD2XXL5_9GENT</name>
<feature type="compositionally biased region" description="Polar residues" evidence="1">
    <location>
        <begin position="38"/>
        <end position="61"/>
    </location>
</feature>
<accession>A0ABD2XXL5</accession>
<evidence type="ECO:0000313" key="2">
    <source>
        <dbReference type="EMBL" id="KAL3497989.1"/>
    </source>
</evidence>
<feature type="region of interest" description="Disordered" evidence="1">
    <location>
        <begin position="38"/>
        <end position="62"/>
    </location>
</feature>
<sequence length="130" mass="14515">MLKPPVAFYDDIIPLFPNHEARTQLHGSFSPPMDFFSQKSHSGQYQTKGNTSNSYAQNRGPNPNGKIFGKITALKYSNHFSRAYQAGDIPQAFAAIEINALEWLLNTGATIHMTNNPSKLYKVQPYHGSD</sequence>
<protein>
    <submittedName>
        <fullName evidence="2">Uncharacterized protein</fullName>
    </submittedName>
</protein>
<organism evidence="2 3">
    <name type="scientific">Cinchona calisaya</name>
    <dbReference type="NCBI Taxonomy" id="153742"/>
    <lineage>
        <taxon>Eukaryota</taxon>
        <taxon>Viridiplantae</taxon>
        <taxon>Streptophyta</taxon>
        <taxon>Embryophyta</taxon>
        <taxon>Tracheophyta</taxon>
        <taxon>Spermatophyta</taxon>
        <taxon>Magnoliopsida</taxon>
        <taxon>eudicotyledons</taxon>
        <taxon>Gunneridae</taxon>
        <taxon>Pentapetalae</taxon>
        <taxon>asterids</taxon>
        <taxon>lamiids</taxon>
        <taxon>Gentianales</taxon>
        <taxon>Rubiaceae</taxon>
        <taxon>Cinchonoideae</taxon>
        <taxon>Cinchoneae</taxon>
        <taxon>Cinchona</taxon>
    </lineage>
</organism>
<dbReference type="Proteomes" id="UP001630127">
    <property type="component" value="Unassembled WGS sequence"/>
</dbReference>
<evidence type="ECO:0000256" key="1">
    <source>
        <dbReference type="SAM" id="MobiDB-lite"/>
    </source>
</evidence>
<keyword evidence="3" id="KW-1185">Reference proteome</keyword>